<evidence type="ECO:0000313" key="3">
    <source>
        <dbReference type="Proteomes" id="UP000307999"/>
    </source>
</evidence>
<comment type="caution">
    <text evidence="2">The sequence shown here is derived from an EMBL/GenBank/DDBJ whole genome shotgun (WGS) entry which is preliminary data.</text>
</comment>
<dbReference type="OrthoDB" id="5625885at2"/>
<dbReference type="InterPro" id="IPR021344">
    <property type="entry name" value="DUF2970"/>
</dbReference>
<dbReference type="AlphaFoldDB" id="A0A4U1B9M8"/>
<feature type="transmembrane region" description="Helical" evidence="1">
    <location>
        <begin position="74"/>
        <end position="100"/>
    </location>
</feature>
<dbReference type="Pfam" id="PF11174">
    <property type="entry name" value="DUF2970"/>
    <property type="match status" value="1"/>
</dbReference>
<reference evidence="2 3" key="1">
    <citation type="submission" date="2019-04" db="EMBL/GenBank/DDBJ databases">
        <title>Thalassotalea guangxiensis sp. nov., isolated from sediment of the coastal wetland.</title>
        <authorList>
            <person name="Zheng S."/>
            <person name="Zhang D."/>
        </authorList>
    </citation>
    <scope>NUCLEOTIDE SEQUENCE [LARGE SCALE GENOMIC DNA]</scope>
    <source>
        <strain evidence="2 3">ZS-4</strain>
    </source>
</reference>
<sequence>MHWRTPNKIVSTRYVGTYTKCLINLLVLVTGDKILSISTQQKSGLWLTFKSVVAAMFGVQSDKNRVQDFQQGNALRFIVIGIIAVAIFVLSLVGIVWLVLPG</sequence>
<accession>A0A4U1B9M8</accession>
<keyword evidence="1" id="KW-0472">Membrane</keyword>
<gene>
    <name evidence="2" type="ORF">E8M12_03970</name>
</gene>
<protein>
    <submittedName>
        <fullName evidence="2">DUF2970 domain-containing protein</fullName>
    </submittedName>
</protein>
<dbReference type="EMBL" id="SWDB01000007">
    <property type="protein sequence ID" value="TKB46722.1"/>
    <property type="molecule type" value="Genomic_DNA"/>
</dbReference>
<evidence type="ECO:0000256" key="1">
    <source>
        <dbReference type="SAM" id="Phobius"/>
    </source>
</evidence>
<keyword evidence="1" id="KW-0812">Transmembrane</keyword>
<proteinExistence type="predicted"/>
<keyword evidence="3" id="KW-1185">Reference proteome</keyword>
<organism evidence="2 3">
    <name type="scientific">Thalassotalea mangrovi</name>
    <dbReference type="NCBI Taxonomy" id="2572245"/>
    <lineage>
        <taxon>Bacteria</taxon>
        <taxon>Pseudomonadati</taxon>
        <taxon>Pseudomonadota</taxon>
        <taxon>Gammaproteobacteria</taxon>
        <taxon>Alteromonadales</taxon>
        <taxon>Colwelliaceae</taxon>
        <taxon>Thalassotalea</taxon>
    </lineage>
</organism>
<evidence type="ECO:0000313" key="2">
    <source>
        <dbReference type="EMBL" id="TKB46722.1"/>
    </source>
</evidence>
<dbReference type="Proteomes" id="UP000307999">
    <property type="component" value="Unassembled WGS sequence"/>
</dbReference>
<keyword evidence="1" id="KW-1133">Transmembrane helix</keyword>
<name>A0A4U1B9M8_9GAMM</name>